<evidence type="ECO:0000256" key="1">
    <source>
        <dbReference type="SAM" id="MobiDB-lite"/>
    </source>
</evidence>
<sequence length="120" mass="11976">MADPDQTPETDEGREAKAMGERTDLGHQPDALSDSLDQAHLDNALSGSDSGSDTRAGSLRGGSASGSDIDPDSDAINADLTRMGRDAAGAKQPAALPGNGPVKNTGDDRSSGDGANAPTG</sequence>
<accession>A0A7W9A3F4</accession>
<keyword evidence="3" id="KW-1185">Reference proteome</keyword>
<comment type="caution">
    <text evidence="2">The sequence shown here is derived from an EMBL/GenBank/DDBJ whole genome shotgun (WGS) entry which is preliminary data.</text>
</comment>
<gene>
    <name evidence="2" type="ORF">FHS65_001455</name>
</gene>
<reference evidence="2 3" key="1">
    <citation type="submission" date="2020-08" db="EMBL/GenBank/DDBJ databases">
        <title>Genomic Encyclopedia of Type Strains, Phase IV (KMG-IV): sequencing the most valuable type-strain genomes for metagenomic binning, comparative biology and taxonomic classification.</title>
        <authorList>
            <person name="Goeker M."/>
        </authorList>
    </citation>
    <scope>NUCLEOTIDE SEQUENCE [LARGE SCALE GENOMIC DNA]</scope>
    <source>
        <strain evidence="2 3">DSM 24448</strain>
    </source>
</reference>
<organism evidence="2 3">
    <name type="scientific">Brevundimonas halotolerans</name>
    <dbReference type="NCBI Taxonomy" id="69670"/>
    <lineage>
        <taxon>Bacteria</taxon>
        <taxon>Pseudomonadati</taxon>
        <taxon>Pseudomonadota</taxon>
        <taxon>Alphaproteobacteria</taxon>
        <taxon>Caulobacterales</taxon>
        <taxon>Caulobacteraceae</taxon>
        <taxon>Brevundimonas</taxon>
    </lineage>
</organism>
<evidence type="ECO:0000313" key="2">
    <source>
        <dbReference type="EMBL" id="MBB5660704.1"/>
    </source>
</evidence>
<dbReference type="AlphaFoldDB" id="A0A7W9A3F4"/>
<feature type="compositionally biased region" description="Basic and acidic residues" evidence="1">
    <location>
        <begin position="11"/>
        <end position="27"/>
    </location>
</feature>
<dbReference type="EMBL" id="JACIJB010000005">
    <property type="protein sequence ID" value="MBB5660704.1"/>
    <property type="molecule type" value="Genomic_DNA"/>
</dbReference>
<name>A0A7W9A3F4_9CAUL</name>
<dbReference type="Proteomes" id="UP000548978">
    <property type="component" value="Unassembled WGS sequence"/>
</dbReference>
<evidence type="ECO:0000313" key="3">
    <source>
        <dbReference type="Proteomes" id="UP000548978"/>
    </source>
</evidence>
<protein>
    <submittedName>
        <fullName evidence="2">Uncharacterized protein</fullName>
    </submittedName>
</protein>
<dbReference type="RefSeq" id="WP_241153202.1">
    <property type="nucleotide sequence ID" value="NZ_JACIJB010000005.1"/>
</dbReference>
<feature type="compositionally biased region" description="Acidic residues" evidence="1">
    <location>
        <begin position="1"/>
        <end position="10"/>
    </location>
</feature>
<feature type="region of interest" description="Disordered" evidence="1">
    <location>
        <begin position="1"/>
        <end position="120"/>
    </location>
</feature>
<proteinExistence type="predicted"/>